<evidence type="ECO:0000256" key="1">
    <source>
        <dbReference type="ARBA" id="ARBA00004613"/>
    </source>
</evidence>
<dbReference type="PROSITE" id="PS00472">
    <property type="entry name" value="SMALL_CYTOKINES_CC"/>
    <property type="match status" value="1"/>
</dbReference>
<evidence type="ECO:0000256" key="9">
    <source>
        <dbReference type="RuleBase" id="RU361150"/>
    </source>
</evidence>
<comment type="similarity">
    <text evidence="2 9">Belongs to the intercrine beta (chemokine CC) family.</text>
</comment>
<comment type="subcellular location">
    <subcellularLocation>
        <location evidence="1 9">Secreted</location>
    </subcellularLocation>
</comment>
<keyword evidence="5 9" id="KW-0964">Secreted</keyword>
<dbReference type="Pfam" id="PF00048">
    <property type="entry name" value="IL8"/>
    <property type="match status" value="1"/>
</dbReference>
<evidence type="ECO:0000313" key="11">
    <source>
        <dbReference type="EMBL" id="AVH76855.1"/>
    </source>
</evidence>
<dbReference type="AlphaFoldDB" id="A0A2L2P6W2"/>
<keyword evidence="8" id="KW-0395">Inflammatory response</keyword>
<dbReference type="GO" id="GO:0006954">
    <property type="term" value="P:inflammatory response"/>
    <property type="evidence" value="ECO:0007669"/>
    <property type="project" value="UniProtKB-KW"/>
</dbReference>
<name>A0A2L2P6W2_PLEAT</name>
<dbReference type="InterPro" id="IPR039809">
    <property type="entry name" value="Chemokine_b/g/d"/>
</dbReference>
<feature type="chain" id="PRO_5015022890" description="C-C motif chemokine" evidence="9">
    <location>
        <begin position="23"/>
        <end position="110"/>
    </location>
</feature>
<evidence type="ECO:0000256" key="6">
    <source>
        <dbReference type="ARBA" id="ARBA00022729"/>
    </source>
</evidence>
<evidence type="ECO:0000256" key="2">
    <source>
        <dbReference type="ARBA" id="ARBA00010868"/>
    </source>
</evidence>
<keyword evidence="6 9" id="KW-0732">Signal</keyword>
<organism evidence="11">
    <name type="scientific">Plecoglossus altivelis</name>
    <name type="common">Ayu sweetfish</name>
    <name type="synonym">Salmo altivelis</name>
    <dbReference type="NCBI Taxonomy" id="61084"/>
    <lineage>
        <taxon>Eukaryota</taxon>
        <taxon>Metazoa</taxon>
        <taxon>Chordata</taxon>
        <taxon>Craniata</taxon>
        <taxon>Vertebrata</taxon>
        <taxon>Euteleostomi</taxon>
        <taxon>Actinopterygii</taxon>
        <taxon>Neopterygii</taxon>
        <taxon>Teleostei</taxon>
        <taxon>Stomiati</taxon>
        <taxon>Osmeriformes</taxon>
        <taxon>Plecoglossus</taxon>
    </lineage>
</organism>
<feature type="domain" description="Chemokine interleukin-8-like" evidence="10">
    <location>
        <begin position="25"/>
        <end position="85"/>
    </location>
</feature>
<evidence type="ECO:0000256" key="5">
    <source>
        <dbReference type="ARBA" id="ARBA00022525"/>
    </source>
</evidence>
<dbReference type="SMART" id="SM00199">
    <property type="entry name" value="SCY"/>
    <property type="match status" value="1"/>
</dbReference>
<dbReference type="PANTHER" id="PTHR12015">
    <property type="entry name" value="SMALL INDUCIBLE CYTOKINE A"/>
    <property type="match status" value="1"/>
</dbReference>
<dbReference type="PANTHER" id="PTHR12015:SF108">
    <property type="entry name" value="C-C MOTIF CHEMOKINE 20"/>
    <property type="match status" value="1"/>
</dbReference>
<dbReference type="EMBL" id="KY923055">
    <property type="protein sequence ID" value="AVH76855.1"/>
    <property type="molecule type" value="mRNA"/>
</dbReference>
<dbReference type="GO" id="GO:0005615">
    <property type="term" value="C:extracellular space"/>
    <property type="evidence" value="ECO:0007669"/>
    <property type="project" value="UniProtKB-KW"/>
</dbReference>
<evidence type="ECO:0000259" key="10">
    <source>
        <dbReference type="SMART" id="SM00199"/>
    </source>
</evidence>
<evidence type="ECO:0000256" key="4">
    <source>
        <dbReference type="ARBA" id="ARBA00022514"/>
    </source>
</evidence>
<reference evidence="11" key="1">
    <citation type="submission" date="2017-04" db="EMBL/GenBank/DDBJ databases">
        <authorList>
            <person name="Afonso C.L."/>
            <person name="Miller P.J."/>
            <person name="Scott M.A."/>
            <person name="Spackman E."/>
            <person name="Goraichik I."/>
            <person name="Dimitrov K.M."/>
            <person name="Suarez D.L."/>
            <person name="Swayne D.E."/>
        </authorList>
    </citation>
    <scope>NUCLEOTIDE SEQUENCE</scope>
</reference>
<feature type="signal peptide" evidence="9">
    <location>
        <begin position="1"/>
        <end position="22"/>
    </location>
</feature>
<evidence type="ECO:0000256" key="8">
    <source>
        <dbReference type="ARBA" id="ARBA00023198"/>
    </source>
</evidence>
<keyword evidence="3 9" id="KW-0145">Chemotaxis</keyword>
<dbReference type="InterPro" id="IPR036048">
    <property type="entry name" value="Interleukin_8-like_sf"/>
</dbReference>
<keyword evidence="4 9" id="KW-0202">Cytokine</keyword>
<dbReference type="GO" id="GO:0008009">
    <property type="term" value="F:chemokine activity"/>
    <property type="evidence" value="ECO:0007669"/>
    <property type="project" value="InterPro"/>
</dbReference>
<dbReference type="InterPro" id="IPR000827">
    <property type="entry name" value="Chemokine_CC_CS"/>
</dbReference>
<evidence type="ECO:0000256" key="7">
    <source>
        <dbReference type="ARBA" id="ARBA00023157"/>
    </source>
</evidence>
<proteinExistence type="evidence at transcript level"/>
<dbReference type="GO" id="GO:0006955">
    <property type="term" value="P:immune response"/>
    <property type="evidence" value="ECO:0007669"/>
    <property type="project" value="InterPro"/>
</dbReference>
<accession>A0A2L2P6W2</accession>
<dbReference type="Gene3D" id="2.40.50.40">
    <property type="match status" value="1"/>
</dbReference>
<dbReference type="FunFam" id="2.40.50.40:FF:000012">
    <property type="entry name" value="C-C motif chemokine"/>
    <property type="match status" value="1"/>
</dbReference>
<dbReference type="CDD" id="cd00272">
    <property type="entry name" value="Chemokine_CC"/>
    <property type="match status" value="1"/>
</dbReference>
<dbReference type="InterPro" id="IPR001811">
    <property type="entry name" value="Chemokine_IL8-like_dom"/>
</dbReference>
<protein>
    <recommendedName>
        <fullName evidence="9">C-C motif chemokine</fullName>
    </recommendedName>
</protein>
<dbReference type="SUPFAM" id="SSF54117">
    <property type="entry name" value="Interleukin 8-like chemokines"/>
    <property type="match status" value="1"/>
</dbReference>
<sequence>MAAVYNVLFCVILLCCLTVTQGQMLKDCCLKASSKAIPGHLVRSYQHQHRGQGCSLDAVIFVTKKSRFLCAPPDLPWVEDLIKHVDLLTKKCQSSNFQGKRCKGMKPQTV</sequence>
<evidence type="ECO:0000256" key="3">
    <source>
        <dbReference type="ARBA" id="ARBA00022500"/>
    </source>
</evidence>
<keyword evidence="7" id="KW-1015">Disulfide bond</keyword>